<comment type="caution">
    <text evidence="24">The sequence shown here is derived from an EMBL/GenBank/DDBJ whole genome shotgun (WGS) entry which is preliminary data.</text>
</comment>
<feature type="binding site" evidence="18">
    <location>
        <position position="75"/>
    </location>
    <ligand>
        <name>FAD</name>
        <dbReference type="ChEBI" id="CHEBI:57692"/>
    </ligand>
</feature>
<keyword evidence="8 20" id="KW-0285">Flavoprotein</keyword>
<dbReference type="NCBIfam" id="TIGR01421">
    <property type="entry name" value="gluta_reduc_1"/>
    <property type="match status" value="1"/>
</dbReference>
<feature type="domain" description="Pyridine nucleotide-disulphide oxidoreductase dimerisation" evidence="22">
    <location>
        <begin position="371"/>
        <end position="480"/>
    </location>
</feature>
<evidence type="ECO:0000256" key="9">
    <source>
        <dbReference type="ARBA" id="ARBA00022827"/>
    </source>
</evidence>
<dbReference type="FunFam" id="3.50.50.60:FF:000235">
    <property type="entry name" value="Glutathione reductase"/>
    <property type="match status" value="1"/>
</dbReference>
<dbReference type="Gene3D" id="3.50.50.60">
    <property type="entry name" value="FAD/NAD(P)-binding domain"/>
    <property type="match status" value="2"/>
</dbReference>
<evidence type="ECO:0000256" key="3">
    <source>
        <dbReference type="ARBA" id="ARBA00007532"/>
    </source>
</evidence>
<evidence type="ECO:0000256" key="12">
    <source>
        <dbReference type="ARBA" id="ARBA00023128"/>
    </source>
</evidence>
<protein>
    <recommendedName>
        <fullName evidence="6 21">Glutathione reductase</fullName>
        <ecNumber evidence="5 21">1.8.1.7</ecNumber>
    </recommendedName>
</protein>
<keyword evidence="18" id="KW-0547">Nucleotide-binding</keyword>
<dbReference type="GO" id="GO:0034599">
    <property type="term" value="P:cellular response to oxidative stress"/>
    <property type="evidence" value="ECO:0007669"/>
    <property type="project" value="TreeGrafter"/>
</dbReference>
<feature type="binding site" evidence="18">
    <location>
        <position position="294"/>
    </location>
    <ligand>
        <name>NAD(+)</name>
        <dbReference type="ChEBI" id="CHEBI:57540"/>
    </ligand>
</feature>
<dbReference type="InterPro" id="IPR012999">
    <property type="entry name" value="Pyr_OxRdtase_I_AS"/>
</dbReference>
<dbReference type="EC" id="1.8.1.7" evidence="5 21"/>
<dbReference type="Pfam" id="PF07992">
    <property type="entry name" value="Pyr_redox_2"/>
    <property type="match status" value="1"/>
</dbReference>
<dbReference type="InterPro" id="IPR036188">
    <property type="entry name" value="FAD/NAD-bd_sf"/>
</dbReference>
<dbReference type="OrthoDB" id="5956163at2759"/>
<comment type="function">
    <text evidence="16 21">Catalyzes the reduction of glutathione disulfide (GSSG) to reduced glutathione (GSH). Constitutes the major mechanism to maintain a high GSH:GSSG ratio in the cytosol.</text>
</comment>
<dbReference type="PRINTS" id="PR00411">
    <property type="entry name" value="PNDRDTASEI"/>
</dbReference>
<evidence type="ECO:0000259" key="23">
    <source>
        <dbReference type="Pfam" id="PF07992"/>
    </source>
</evidence>
<dbReference type="Gene3D" id="3.30.390.30">
    <property type="match status" value="1"/>
</dbReference>
<evidence type="ECO:0000256" key="18">
    <source>
        <dbReference type="PIRSR" id="PIRSR000350-3"/>
    </source>
</evidence>
<keyword evidence="14 20" id="KW-0676">Redox-active center</keyword>
<dbReference type="PANTHER" id="PTHR42737:SF2">
    <property type="entry name" value="GLUTATHIONE REDUCTASE"/>
    <property type="match status" value="1"/>
</dbReference>
<evidence type="ECO:0000256" key="6">
    <source>
        <dbReference type="ARBA" id="ARBA00017111"/>
    </source>
</evidence>
<comment type="catalytic activity">
    <reaction evidence="15 21">
        <text>2 glutathione + NADP(+) = glutathione disulfide + NADPH + H(+)</text>
        <dbReference type="Rhea" id="RHEA:11740"/>
        <dbReference type="ChEBI" id="CHEBI:15378"/>
        <dbReference type="ChEBI" id="CHEBI:57783"/>
        <dbReference type="ChEBI" id="CHEBI:57925"/>
        <dbReference type="ChEBI" id="CHEBI:58297"/>
        <dbReference type="ChEBI" id="CHEBI:58349"/>
        <dbReference type="EC" id="1.8.1.7"/>
    </reaction>
</comment>
<proteinExistence type="inferred from homology"/>
<evidence type="ECO:0000256" key="8">
    <source>
        <dbReference type="ARBA" id="ARBA00022630"/>
    </source>
</evidence>
<dbReference type="SUPFAM" id="SSF55424">
    <property type="entry name" value="FAD/NAD-linked reductases, dimerisation (C-terminal) domain"/>
    <property type="match status" value="1"/>
</dbReference>
<dbReference type="InterPro" id="IPR004099">
    <property type="entry name" value="Pyr_nucl-diS_OxRdtase_dimer"/>
</dbReference>
<evidence type="ECO:0000313" key="24">
    <source>
        <dbReference type="EMBL" id="KAF7731870.1"/>
    </source>
</evidence>
<keyword evidence="18" id="KW-0520">NAD</keyword>
<gene>
    <name evidence="24" type="primary">GLR1_2</name>
    <name evidence="24" type="ORF">EC973_007701</name>
</gene>
<feature type="binding site" evidence="18">
    <location>
        <begin position="201"/>
        <end position="208"/>
    </location>
    <ligand>
        <name>NAD(+)</name>
        <dbReference type="ChEBI" id="CHEBI:57540"/>
    </ligand>
</feature>
<dbReference type="GO" id="GO:0050660">
    <property type="term" value="F:flavin adenine dinucleotide binding"/>
    <property type="evidence" value="ECO:0007669"/>
    <property type="project" value="InterPro"/>
</dbReference>
<dbReference type="PIRSF" id="PIRSF000350">
    <property type="entry name" value="Mercury_reductase_MerA"/>
    <property type="match status" value="1"/>
</dbReference>
<dbReference type="GO" id="GO:0045454">
    <property type="term" value="P:cell redox homeostasis"/>
    <property type="evidence" value="ECO:0007669"/>
    <property type="project" value="InterPro"/>
</dbReference>
<evidence type="ECO:0000256" key="13">
    <source>
        <dbReference type="ARBA" id="ARBA00023157"/>
    </source>
</evidence>
<keyword evidence="13" id="KW-1015">Disulfide bond</keyword>
<keyword evidence="9 18" id="KW-0274">FAD</keyword>
<dbReference type="NCBIfam" id="NF004776">
    <property type="entry name" value="PRK06116.1"/>
    <property type="match status" value="1"/>
</dbReference>
<dbReference type="InterPro" id="IPR046952">
    <property type="entry name" value="GSHR/TRXR-like"/>
</dbReference>
<evidence type="ECO:0000256" key="16">
    <source>
        <dbReference type="ARBA" id="ARBA00056905"/>
    </source>
</evidence>
<dbReference type="GO" id="GO:0005829">
    <property type="term" value="C:cytosol"/>
    <property type="evidence" value="ECO:0007669"/>
    <property type="project" value="TreeGrafter"/>
</dbReference>
<comment type="subcellular location">
    <subcellularLocation>
        <location evidence="2 21">Cytoplasm</location>
    </subcellularLocation>
    <subcellularLocation>
        <location evidence="1">Mitochondrion</location>
    </subcellularLocation>
</comment>
<evidence type="ECO:0000259" key="22">
    <source>
        <dbReference type="Pfam" id="PF02852"/>
    </source>
</evidence>
<feature type="binding site" evidence="18">
    <location>
        <begin position="166"/>
        <end position="168"/>
    </location>
    <ligand>
        <name>FAD</name>
        <dbReference type="ChEBI" id="CHEBI:57692"/>
    </ligand>
</feature>
<organism evidence="24 25">
    <name type="scientific">Apophysomyces ossiformis</name>
    <dbReference type="NCBI Taxonomy" id="679940"/>
    <lineage>
        <taxon>Eukaryota</taxon>
        <taxon>Fungi</taxon>
        <taxon>Fungi incertae sedis</taxon>
        <taxon>Mucoromycota</taxon>
        <taxon>Mucoromycotina</taxon>
        <taxon>Mucoromycetes</taxon>
        <taxon>Mucorales</taxon>
        <taxon>Mucorineae</taxon>
        <taxon>Mucoraceae</taxon>
        <taxon>Apophysomyces</taxon>
    </lineage>
</organism>
<evidence type="ECO:0000256" key="7">
    <source>
        <dbReference type="ARBA" id="ARBA00022490"/>
    </source>
</evidence>
<evidence type="ECO:0000313" key="25">
    <source>
        <dbReference type="Proteomes" id="UP000605846"/>
    </source>
</evidence>
<dbReference type="GO" id="GO:0005739">
    <property type="term" value="C:mitochondrion"/>
    <property type="evidence" value="ECO:0007669"/>
    <property type="project" value="UniProtKB-SubCell"/>
</dbReference>
<dbReference type="GO" id="GO:0004362">
    <property type="term" value="F:glutathione-disulfide reductase (NADPH) activity"/>
    <property type="evidence" value="ECO:0007669"/>
    <property type="project" value="UniProtKB-EC"/>
</dbReference>
<dbReference type="InterPro" id="IPR016156">
    <property type="entry name" value="FAD/NAD-linked_Rdtase_dimer_sf"/>
</dbReference>
<evidence type="ECO:0000256" key="1">
    <source>
        <dbReference type="ARBA" id="ARBA00004173"/>
    </source>
</evidence>
<evidence type="ECO:0000256" key="2">
    <source>
        <dbReference type="ARBA" id="ARBA00004496"/>
    </source>
</evidence>
<dbReference type="AlphaFoldDB" id="A0A8H7BYX6"/>
<evidence type="ECO:0000256" key="5">
    <source>
        <dbReference type="ARBA" id="ARBA00012607"/>
    </source>
</evidence>
<dbReference type="SUPFAM" id="SSF51905">
    <property type="entry name" value="FAD/NAD(P)-binding domain"/>
    <property type="match status" value="1"/>
</dbReference>
<dbReference type="PRINTS" id="PR00368">
    <property type="entry name" value="FADPNR"/>
</dbReference>
<evidence type="ECO:0000256" key="21">
    <source>
        <dbReference type="RuleBase" id="RU365016"/>
    </source>
</evidence>
<dbReference type="InterPro" id="IPR023753">
    <property type="entry name" value="FAD/NAD-binding_dom"/>
</dbReference>
<reference evidence="24" key="1">
    <citation type="submission" date="2020-01" db="EMBL/GenBank/DDBJ databases">
        <title>Genome Sequencing of Three Apophysomyces-Like Fungal Strains Confirms a Novel Fungal Genus in the Mucoromycota with divergent Burkholderia-like Endosymbiotic Bacteria.</title>
        <authorList>
            <person name="Stajich J.E."/>
            <person name="Macias A.M."/>
            <person name="Carter-House D."/>
            <person name="Lovett B."/>
            <person name="Kasson L.R."/>
            <person name="Berry K."/>
            <person name="Grigoriev I."/>
            <person name="Chang Y."/>
            <person name="Spatafora J."/>
            <person name="Kasson M.T."/>
        </authorList>
    </citation>
    <scope>NUCLEOTIDE SEQUENCE</scope>
    <source>
        <strain evidence="24">NRRL A-21654</strain>
    </source>
</reference>
<dbReference type="PANTHER" id="PTHR42737">
    <property type="entry name" value="GLUTATHIONE REDUCTASE"/>
    <property type="match status" value="1"/>
</dbReference>
<feature type="binding site" evidence="18">
    <location>
        <position position="335"/>
    </location>
    <ligand>
        <name>FAD</name>
        <dbReference type="ChEBI" id="CHEBI:57692"/>
    </ligand>
</feature>
<dbReference type="GO" id="GO:0006749">
    <property type="term" value="P:glutathione metabolic process"/>
    <property type="evidence" value="ECO:0007669"/>
    <property type="project" value="InterPro"/>
</dbReference>
<accession>A0A8H7BYX6</accession>
<comment type="subunit">
    <text evidence="4">Homodimer.</text>
</comment>
<dbReference type="Pfam" id="PF02852">
    <property type="entry name" value="Pyr_redox_dim"/>
    <property type="match status" value="1"/>
</dbReference>
<dbReference type="FunFam" id="3.50.50.60:FF:000671">
    <property type="entry name" value="Thioredoxin reductase 2, tandem duplicate 1"/>
    <property type="match status" value="1"/>
</dbReference>
<feature type="disulfide bond" description="Redox-active" evidence="19">
    <location>
        <begin position="66"/>
        <end position="71"/>
    </location>
</feature>
<dbReference type="InterPro" id="IPR001100">
    <property type="entry name" value="Pyr_nuc-diS_OxRdtase"/>
</dbReference>
<dbReference type="FunFam" id="3.30.390.30:FF:000003">
    <property type="entry name" value="Glutathione reductase"/>
    <property type="match status" value="1"/>
</dbReference>
<evidence type="ECO:0000256" key="10">
    <source>
        <dbReference type="ARBA" id="ARBA00022857"/>
    </source>
</evidence>
<keyword evidence="12" id="KW-0496">Mitochondrion</keyword>
<dbReference type="PROSITE" id="PS00076">
    <property type="entry name" value="PYRIDINE_REDOX_1"/>
    <property type="match status" value="1"/>
</dbReference>
<feature type="domain" description="FAD/NAD(P)-binding" evidence="23">
    <location>
        <begin position="27"/>
        <end position="350"/>
    </location>
</feature>
<evidence type="ECO:0000256" key="14">
    <source>
        <dbReference type="ARBA" id="ARBA00023284"/>
    </source>
</evidence>
<evidence type="ECO:0000256" key="4">
    <source>
        <dbReference type="ARBA" id="ARBA00011738"/>
    </source>
</evidence>
<sequence>MTETSRRRIEHIYTSLRTNMAPTEYVYDLLVIGAGSGGLAVARRASSKYKAKVAIVEGQHRLGGTCVNVGCVPKKIMWNAASMAESLHHAAGYGFQHQTKPFDWTFFKGKRDAYIRRLNGIYEANLAKDNVKHLQGLASFVDQNTVQIVSGSASYTVQAKKIVIATGSHPIIPDTPGAELGIDSDGFFDLEHQPKRVAVVGTGYVGIELAGIFNTLGTKTTIFSRTCQILRSFDAIIKNNLLDEMRKSGIEFICTSNIVRLARSEGGIRVDYTVAEPGGETHSVEVDRVLWAIGRAPSVESLDLDVVGIKQDEKGFIVVDDYQNTSCPNVYALGDVCGRFQLTPVAIAAGRHLADRLFGNKPEAHLEYENIPTVIFAHPTAGSLGLTEEQARQKYGDENIKVYSSNFVSLYFAMLDHKEPTAYKLIVQGPQEKVIGLHMLGRGSDEILQGFGVAVRMGATKVDFDNCVAIHPTAAEELRQSYDSSLYKR</sequence>
<comment type="similarity">
    <text evidence="3 20">Belongs to the class-I pyridine nucleotide-disulfide oxidoreductase family.</text>
</comment>
<name>A0A8H7BYX6_9FUNG</name>
<dbReference type="Proteomes" id="UP000605846">
    <property type="component" value="Unassembled WGS sequence"/>
</dbReference>
<evidence type="ECO:0000256" key="15">
    <source>
        <dbReference type="ARBA" id="ARBA00049142"/>
    </source>
</evidence>
<dbReference type="InterPro" id="IPR006322">
    <property type="entry name" value="Glutathione_Rdtase_euk/bac"/>
</dbReference>
<evidence type="ECO:0000256" key="11">
    <source>
        <dbReference type="ARBA" id="ARBA00023002"/>
    </source>
</evidence>
<keyword evidence="10 21" id="KW-0521">NADP</keyword>
<evidence type="ECO:0000256" key="19">
    <source>
        <dbReference type="PIRSR" id="PIRSR000350-4"/>
    </source>
</evidence>
<keyword evidence="25" id="KW-1185">Reference proteome</keyword>
<evidence type="ECO:0000256" key="20">
    <source>
        <dbReference type="RuleBase" id="RU003691"/>
    </source>
</evidence>
<comment type="cofactor">
    <cofactor evidence="18">
        <name>FAD</name>
        <dbReference type="ChEBI" id="CHEBI:57692"/>
    </cofactor>
    <text evidence="18">Binds 1 FAD per subunit.</text>
</comment>
<dbReference type="GO" id="GO:0050661">
    <property type="term" value="F:NADP binding"/>
    <property type="evidence" value="ECO:0007669"/>
    <property type="project" value="InterPro"/>
</dbReference>
<feature type="active site" description="Proton acceptor" evidence="17">
    <location>
        <position position="471"/>
    </location>
</feature>
<dbReference type="EMBL" id="JABAYA010000006">
    <property type="protein sequence ID" value="KAF7731870.1"/>
    <property type="molecule type" value="Genomic_DNA"/>
</dbReference>
<keyword evidence="11 20" id="KW-0560">Oxidoreductase</keyword>
<keyword evidence="7 21" id="KW-0963">Cytoplasm</keyword>
<evidence type="ECO:0000256" key="17">
    <source>
        <dbReference type="PIRSR" id="PIRSR000350-2"/>
    </source>
</evidence>